<dbReference type="Gene3D" id="3.40.30.10">
    <property type="entry name" value="Glutaredoxin"/>
    <property type="match status" value="1"/>
</dbReference>
<evidence type="ECO:0000313" key="12">
    <source>
        <dbReference type="Proteomes" id="UP000054761"/>
    </source>
</evidence>
<proteinExistence type="inferred from homology"/>
<name>A0A0W0V4J4_9GAMM</name>
<dbReference type="InterPro" id="IPR017937">
    <property type="entry name" value="Thioredoxin_CS"/>
</dbReference>
<comment type="caution">
    <text evidence="11">The sequence shown here is derived from an EMBL/GenBank/DDBJ whole genome shotgun (WGS) entry which is preliminary data.</text>
</comment>
<keyword evidence="4 9" id="KW-1015">Disulfide bond</keyword>
<comment type="similarity">
    <text evidence="1 7">Belongs to the thioredoxin family.</text>
</comment>
<feature type="domain" description="Thioredoxin" evidence="10">
    <location>
        <begin position="1"/>
        <end position="108"/>
    </location>
</feature>
<keyword evidence="2" id="KW-0813">Transport</keyword>
<feature type="site" description="Deprotonates C-terminal active site Cys" evidence="8">
    <location>
        <position position="27"/>
    </location>
</feature>
<dbReference type="EMBL" id="LNYH01000147">
    <property type="protein sequence ID" value="KTD15028.1"/>
    <property type="molecule type" value="Genomic_DNA"/>
</dbReference>
<gene>
    <name evidence="11" type="ORF">Lisr_2373</name>
</gene>
<dbReference type="RefSeq" id="WP_058502663.1">
    <property type="nucleotide sequence ID" value="NZ_CAAAJA010000002.1"/>
</dbReference>
<dbReference type="PRINTS" id="PR00421">
    <property type="entry name" value="THIOREDOXIN"/>
</dbReference>
<keyword evidence="12" id="KW-1185">Reference proteome</keyword>
<evidence type="ECO:0000256" key="9">
    <source>
        <dbReference type="PIRSR" id="PIRSR000077-4"/>
    </source>
</evidence>
<organism evidence="11 12">
    <name type="scientific">Legionella israelensis</name>
    <dbReference type="NCBI Taxonomy" id="454"/>
    <lineage>
        <taxon>Bacteria</taxon>
        <taxon>Pseudomonadati</taxon>
        <taxon>Pseudomonadota</taxon>
        <taxon>Gammaproteobacteria</taxon>
        <taxon>Legionellales</taxon>
        <taxon>Legionellaceae</taxon>
        <taxon>Legionella</taxon>
    </lineage>
</organism>
<dbReference type="Pfam" id="PF00085">
    <property type="entry name" value="Thioredoxin"/>
    <property type="match status" value="1"/>
</dbReference>
<dbReference type="SUPFAM" id="SSF52833">
    <property type="entry name" value="Thioredoxin-like"/>
    <property type="match status" value="1"/>
</dbReference>
<dbReference type="FunFam" id="3.40.30.10:FF:000001">
    <property type="entry name" value="Thioredoxin"/>
    <property type="match status" value="1"/>
</dbReference>
<evidence type="ECO:0000313" key="11">
    <source>
        <dbReference type="EMBL" id="KTD15028.1"/>
    </source>
</evidence>
<dbReference type="PROSITE" id="PS00194">
    <property type="entry name" value="THIOREDOXIN_1"/>
    <property type="match status" value="1"/>
</dbReference>
<dbReference type="InterPro" id="IPR013766">
    <property type="entry name" value="Thioredoxin_domain"/>
</dbReference>
<evidence type="ECO:0000256" key="3">
    <source>
        <dbReference type="ARBA" id="ARBA00022982"/>
    </source>
</evidence>
<dbReference type="PANTHER" id="PTHR45663:SF11">
    <property type="entry name" value="GEO12009P1"/>
    <property type="match status" value="1"/>
</dbReference>
<keyword evidence="5 9" id="KW-0676">Redox-active center</keyword>
<feature type="disulfide bond" description="Redox-active" evidence="9">
    <location>
        <begin position="33"/>
        <end position="36"/>
    </location>
</feature>
<evidence type="ECO:0000256" key="6">
    <source>
        <dbReference type="NCBIfam" id="TIGR01068"/>
    </source>
</evidence>
<dbReference type="NCBIfam" id="TIGR01068">
    <property type="entry name" value="thioredoxin"/>
    <property type="match status" value="1"/>
</dbReference>
<dbReference type="OrthoDB" id="9790390at2"/>
<sequence>MSDHIKTVTDASFEQEVLNSSKPVLVDFWAEWCGPCRALSPVLEEVAANHSEDVVFAKINIDENPQAPSKYGVMSIPTLILFKNGQVEAVKMGLLSKSQLSAFVESNV</sequence>
<feature type="site" description="Contributes to redox potential value" evidence="8">
    <location>
        <position position="34"/>
    </location>
</feature>
<reference evidence="11 12" key="1">
    <citation type="submission" date="2015-11" db="EMBL/GenBank/DDBJ databases">
        <title>Genomic analysis of 38 Legionella species identifies large and diverse effector repertoires.</title>
        <authorList>
            <person name="Burstein D."/>
            <person name="Amaro F."/>
            <person name="Zusman T."/>
            <person name="Lifshitz Z."/>
            <person name="Cohen O."/>
            <person name="Gilbert J.A."/>
            <person name="Pupko T."/>
            <person name="Shuman H.A."/>
            <person name="Segal G."/>
        </authorList>
    </citation>
    <scope>NUCLEOTIDE SEQUENCE [LARGE SCALE GENOMIC DNA]</scope>
    <source>
        <strain evidence="11 12">Bercovier 4</strain>
    </source>
</reference>
<evidence type="ECO:0000256" key="8">
    <source>
        <dbReference type="PIRSR" id="PIRSR000077-1"/>
    </source>
</evidence>
<dbReference type="GO" id="GO:0005737">
    <property type="term" value="C:cytoplasm"/>
    <property type="evidence" value="ECO:0007669"/>
    <property type="project" value="TreeGrafter"/>
</dbReference>
<evidence type="ECO:0000256" key="1">
    <source>
        <dbReference type="ARBA" id="ARBA00008987"/>
    </source>
</evidence>
<accession>A0A0W0V4J4</accession>
<feature type="active site" description="Nucleophile" evidence="8">
    <location>
        <position position="36"/>
    </location>
</feature>
<dbReference type="PANTHER" id="PTHR45663">
    <property type="entry name" value="GEO12009P1"/>
    <property type="match status" value="1"/>
</dbReference>
<evidence type="ECO:0000256" key="7">
    <source>
        <dbReference type="PIRNR" id="PIRNR000077"/>
    </source>
</evidence>
<dbReference type="PATRIC" id="fig|454.4.peg.2593"/>
<dbReference type="PIRSF" id="PIRSF000077">
    <property type="entry name" value="Thioredoxin"/>
    <property type="match status" value="1"/>
</dbReference>
<evidence type="ECO:0000256" key="5">
    <source>
        <dbReference type="ARBA" id="ARBA00023284"/>
    </source>
</evidence>
<dbReference type="STRING" id="454.Lisr_2373"/>
<dbReference type="InterPro" id="IPR036249">
    <property type="entry name" value="Thioredoxin-like_sf"/>
</dbReference>
<evidence type="ECO:0000259" key="10">
    <source>
        <dbReference type="PROSITE" id="PS51352"/>
    </source>
</evidence>
<evidence type="ECO:0000256" key="2">
    <source>
        <dbReference type="ARBA" id="ARBA00022448"/>
    </source>
</evidence>
<dbReference type="PROSITE" id="PS51352">
    <property type="entry name" value="THIOREDOXIN_2"/>
    <property type="match status" value="1"/>
</dbReference>
<evidence type="ECO:0000256" key="4">
    <source>
        <dbReference type="ARBA" id="ARBA00023157"/>
    </source>
</evidence>
<dbReference type="GO" id="GO:0015035">
    <property type="term" value="F:protein-disulfide reductase activity"/>
    <property type="evidence" value="ECO:0007669"/>
    <property type="project" value="UniProtKB-UniRule"/>
</dbReference>
<feature type="site" description="Contributes to redox potential value" evidence="8">
    <location>
        <position position="35"/>
    </location>
</feature>
<protein>
    <recommendedName>
        <fullName evidence="6 7">Thioredoxin</fullName>
    </recommendedName>
</protein>
<dbReference type="CDD" id="cd02947">
    <property type="entry name" value="TRX_family"/>
    <property type="match status" value="1"/>
</dbReference>
<feature type="active site" description="Nucleophile" evidence="8">
    <location>
        <position position="33"/>
    </location>
</feature>
<dbReference type="Proteomes" id="UP000054761">
    <property type="component" value="Unassembled WGS sequence"/>
</dbReference>
<dbReference type="AlphaFoldDB" id="A0A0W0V4J4"/>
<dbReference type="InterPro" id="IPR005746">
    <property type="entry name" value="Thioredoxin"/>
</dbReference>
<keyword evidence="3" id="KW-0249">Electron transport</keyword>